<sequence>MNYNTLSTRDLTLGRLITKMLQLCRAETSKPLPEWYAANLVNDANYTPKPLTEIFTTDLSFTPKDQFPQTTPFTTTTTPTITPTIITTTSTSESTTVENEDEGQIIQQNIPFEIIQLSKPQQPIIFSQTGNRPSNTDPKLFIILNPGRESTQKPSTTENNVVATTQSPTQTAETGQKPTVSPNPSPKQAVPINLPMAFMNPIPITYSAGISNFFEPLVQSTTLPPIKIPSLNPVISVRMKSPRGTITNIHINPTSTQKPSTTRRRKPNQRRNNYDTCTNSCSNKRAPICATPTGVTPINPDKLKGFPSLCHMACHNSFRNNEVYDKVSDGRCGRLRTRIRPIDKDKLNREELNKTQYTILHNGSETVMEFSPLTP</sequence>
<dbReference type="PROSITE" id="PS51465">
    <property type="entry name" value="KAZAL_2"/>
    <property type="match status" value="1"/>
</dbReference>
<reference evidence="3 4" key="1">
    <citation type="journal article" date="2011" name="Cell">
        <title>The monarch butterfly genome yields insights into long-distance migration.</title>
        <authorList>
            <person name="Zhan S."/>
            <person name="Merlin C."/>
            <person name="Boore J.L."/>
            <person name="Reppert S.M."/>
        </authorList>
    </citation>
    <scope>NUCLEOTIDE SEQUENCE [LARGE SCALE GENOMIC DNA]</scope>
    <source>
        <strain evidence="3">F-2</strain>
    </source>
</reference>
<dbReference type="AlphaFoldDB" id="A0A212F324"/>
<name>A0A212F324_DANPL</name>
<dbReference type="InParanoid" id="A0A212F324"/>
<organism evidence="3 4">
    <name type="scientific">Danaus plexippus plexippus</name>
    <dbReference type="NCBI Taxonomy" id="278856"/>
    <lineage>
        <taxon>Eukaryota</taxon>
        <taxon>Metazoa</taxon>
        <taxon>Ecdysozoa</taxon>
        <taxon>Arthropoda</taxon>
        <taxon>Hexapoda</taxon>
        <taxon>Insecta</taxon>
        <taxon>Pterygota</taxon>
        <taxon>Neoptera</taxon>
        <taxon>Endopterygota</taxon>
        <taxon>Lepidoptera</taxon>
        <taxon>Glossata</taxon>
        <taxon>Ditrysia</taxon>
        <taxon>Papilionoidea</taxon>
        <taxon>Nymphalidae</taxon>
        <taxon>Danainae</taxon>
        <taxon>Danaini</taxon>
        <taxon>Danaina</taxon>
        <taxon>Danaus</taxon>
        <taxon>Danaus</taxon>
    </lineage>
</organism>
<proteinExistence type="predicted"/>
<comment type="caution">
    <text evidence="3">The sequence shown here is derived from an EMBL/GenBank/DDBJ whole genome shotgun (WGS) entry which is preliminary data.</text>
</comment>
<dbReference type="EMBL" id="AGBW02010636">
    <property type="protein sequence ID" value="OWR48134.1"/>
    <property type="molecule type" value="Genomic_DNA"/>
</dbReference>
<evidence type="ECO:0000259" key="2">
    <source>
        <dbReference type="PROSITE" id="PS51465"/>
    </source>
</evidence>
<dbReference type="eggNOG" id="ENOG502TBQI">
    <property type="taxonomic scope" value="Eukaryota"/>
</dbReference>
<dbReference type="InterPro" id="IPR002350">
    <property type="entry name" value="Kazal_dom"/>
</dbReference>
<accession>A0A212F324</accession>
<gene>
    <name evidence="3" type="ORF">KGM_212296</name>
</gene>
<feature type="compositionally biased region" description="Polar residues" evidence="1">
    <location>
        <begin position="148"/>
        <end position="182"/>
    </location>
</feature>
<feature type="domain" description="Kazal-like" evidence="2">
    <location>
        <begin position="271"/>
        <end position="334"/>
    </location>
</feature>
<protein>
    <recommendedName>
        <fullName evidence="2">Kazal-like domain-containing protein</fullName>
    </recommendedName>
</protein>
<keyword evidence="4" id="KW-1185">Reference proteome</keyword>
<feature type="region of interest" description="Disordered" evidence="1">
    <location>
        <begin position="146"/>
        <end position="188"/>
    </location>
</feature>
<evidence type="ECO:0000313" key="3">
    <source>
        <dbReference type="EMBL" id="OWR48134.1"/>
    </source>
</evidence>
<evidence type="ECO:0000256" key="1">
    <source>
        <dbReference type="SAM" id="MobiDB-lite"/>
    </source>
</evidence>
<evidence type="ECO:0000313" key="4">
    <source>
        <dbReference type="Proteomes" id="UP000007151"/>
    </source>
</evidence>
<dbReference type="KEGG" id="dpl:KGM_212296"/>
<dbReference type="Gene3D" id="3.30.60.30">
    <property type="match status" value="1"/>
</dbReference>
<dbReference type="Proteomes" id="UP000007151">
    <property type="component" value="Unassembled WGS sequence"/>
</dbReference>
<feature type="region of interest" description="Disordered" evidence="1">
    <location>
        <begin position="252"/>
        <end position="275"/>
    </location>
</feature>